<feature type="transmembrane region" description="Helical" evidence="1">
    <location>
        <begin position="63"/>
        <end position="88"/>
    </location>
</feature>
<feature type="transmembrane region" description="Helical" evidence="1">
    <location>
        <begin position="7"/>
        <end position="31"/>
    </location>
</feature>
<dbReference type="Pfam" id="PF13273">
    <property type="entry name" value="DUF4064"/>
    <property type="match status" value="1"/>
</dbReference>
<evidence type="ECO:0000259" key="2">
    <source>
        <dbReference type="Pfam" id="PF13273"/>
    </source>
</evidence>
<organism evidence="3 4">
    <name type="scientific">Amphibacillus marinus</name>
    <dbReference type="NCBI Taxonomy" id="872970"/>
    <lineage>
        <taxon>Bacteria</taxon>
        <taxon>Bacillati</taxon>
        <taxon>Bacillota</taxon>
        <taxon>Bacilli</taxon>
        <taxon>Bacillales</taxon>
        <taxon>Bacillaceae</taxon>
        <taxon>Amphibacillus</taxon>
    </lineage>
</organism>
<keyword evidence="1" id="KW-1133">Transmembrane helix</keyword>
<dbReference type="EMBL" id="FODJ01000002">
    <property type="protein sequence ID" value="SEN85205.1"/>
    <property type="molecule type" value="Genomic_DNA"/>
</dbReference>
<keyword evidence="1" id="KW-0812">Transmembrane</keyword>
<keyword evidence="4" id="KW-1185">Reference proteome</keyword>
<dbReference type="InterPro" id="IPR025273">
    <property type="entry name" value="DUF4064"/>
</dbReference>
<evidence type="ECO:0000313" key="3">
    <source>
        <dbReference type="EMBL" id="SEN85205.1"/>
    </source>
</evidence>
<sequence>MISRKIEIALIILGATVFAFFSITGINMLIINQDEEAALAAYEQISLEVEDDDIPTFEQFSDMLFPGGISIIAISGVSIIVGMVSIFLLKGNKRPKPAGILVLIVGGVIGFLQFGIALFGSLFYLIAGLLVLFKKPKTELQV</sequence>
<evidence type="ECO:0000313" key="4">
    <source>
        <dbReference type="Proteomes" id="UP000199300"/>
    </source>
</evidence>
<reference evidence="3 4" key="1">
    <citation type="submission" date="2016-10" db="EMBL/GenBank/DDBJ databases">
        <authorList>
            <person name="de Groot N.N."/>
        </authorList>
    </citation>
    <scope>NUCLEOTIDE SEQUENCE [LARGE SCALE GENOMIC DNA]</scope>
    <source>
        <strain evidence="3 4">CGMCC 1.10434</strain>
    </source>
</reference>
<gene>
    <name evidence="3" type="ORF">SAMN04488134_10295</name>
</gene>
<protein>
    <recommendedName>
        <fullName evidence="2">DUF4064 domain-containing protein</fullName>
    </recommendedName>
</protein>
<accession>A0A1H8JXG8</accession>
<keyword evidence="1" id="KW-0472">Membrane</keyword>
<dbReference type="Proteomes" id="UP000199300">
    <property type="component" value="Unassembled WGS sequence"/>
</dbReference>
<proteinExistence type="predicted"/>
<feature type="transmembrane region" description="Helical" evidence="1">
    <location>
        <begin position="100"/>
        <end position="133"/>
    </location>
</feature>
<evidence type="ECO:0000256" key="1">
    <source>
        <dbReference type="SAM" id="Phobius"/>
    </source>
</evidence>
<dbReference type="OrthoDB" id="2357232at2"/>
<feature type="domain" description="DUF4064" evidence="2">
    <location>
        <begin position="3"/>
        <end position="111"/>
    </location>
</feature>
<dbReference type="RefSeq" id="WP_091495212.1">
    <property type="nucleotide sequence ID" value="NZ_FODJ01000002.1"/>
</dbReference>
<dbReference type="AlphaFoldDB" id="A0A1H8JXG8"/>
<name>A0A1H8JXG8_9BACI</name>